<gene>
    <name evidence="4 9" type="primary">truA</name>
    <name evidence="9" type="ORF">D4A47_03585</name>
</gene>
<dbReference type="Gene3D" id="3.30.70.660">
    <property type="entry name" value="Pseudouridine synthase I, catalytic domain, C-terminal subdomain"/>
    <property type="match status" value="1"/>
</dbReference>
<feature type="domain" description="Pseudouridine synthase I TruA alpha/beta" evidence="8">
    <location>
        <begin position="143"/>
        <end position="244"/>
    </location>
</feature>
<dbReference type="EC" id="5.4.99.12" evidence="4"/>
<evidence type="ECO:0000313" key="9">
    <source>
        <dbReference type="EMBL" id="RLL13560.1"/>
    </source>
</evidence>
<evidence type="ECO:0000313" key="10">
    <source>
        <dbReference type="Proteomes" id="UP000276301"/>
    </source>
</evidence>
<dbReference type="HAMAP" id="MF_00171">
    <property type="entry name" value="TruA"/>
    <property type="match status" value="1"/>
</dbReference>
<dbReference type="Pfam" id="PF01416">
    <property type="entry name" value="PseudoU_synth_1"/>
    <property type="match status" value="2"/>
</dbReference>
<dbReference type="InterPro" id="IPR020095">
    <property type="entry name" value="PsdUridine_synth_TruA_C"/>
</dbReference>
<keyword evidence="3 4" id="KW-0413">Isomerase</keyword>
<name>A0A498D0V0_9FIRM</name>
<dbReference type="InterPro" id="IPR020103">
    <property type="entry name" value="PsdUridine_synth_cat_dom_sf"/>
</dbReference>
<dbReference type="Gene3D" id="3.30.70.580">
    <property type="entry name" value="Pseudouridine synthase I, catalytic domain, N-terminal subdomain"/>
    <property type="match status" value="1"/>
</dbReference>
<evidence type="ECO:0000256" key="7">
    <source>
        <dbReference type="RuleBase" id="RU003792"/>
    </source>
</evidence>
<dbReference type="GO" id="GO:0031119">
    <property type="term" value="P:tRNA pseudouridine synthesis"/>
    <property type="evidence" value="ECO:0007669"/>
    <property type="project" value="UniProtKB-UniRule"/>
</dbReference>
<dbReference type="Proteomes" id="UP000276301">
    <property type="component" value="Unassembled WGS sequence"/>
</dbReference>
<comment type="function">
    <text evidence="4">Formation of pseudouridine at positions 38, 39 and 40 in the anticodon stem and loop of transfer RNAs.</text>
</comment>
<comment type="subunit">
    <text evidence="4">Homodimer.</text>
</comment>
<dbReference type="EMBL" id="RCHT01000003">
    <property type="protein sequence ID" value="RLL13560.1"/>
    <property type="molecule type" value="Genomic_DNA"/>
</dbReference>
<dbReference type="GO" id="GO:0003723">
    <property type="term" value="F:RNA binding"/>
    <property type="evidence" value="ECO:0007669"/>
    <property type="project" value="InterPro"/>
</dbReference>
<feature type="binding site" evidence="4 6">
    <location>
        <position position="110"/>
    </location>
    <ligand>
        <name>substrate</name>
    </ligand>
</feature>
<dbReference type="SUPFAM" id="SSF55120">
    <property type="entry name" value="Pseudouridine synthase"/>
    <property type="match status" value="1"/>
</dbReference>
<evidence type="ECO:0000256" key="1">
    <source>
        <dbReference type="ARBA" id="ARBA00009375"/>
    </source>
</evidence>
<comment type="caution">
    <text evidence="4">Lacks conserved residue(s) required for the propagation of feature annotation.</text>
</comment>
<protein>
    <recommendedName>
        <fullName evidence="4">tRNA pseudouridine synthase A</fullName>
        <ecNumber evidence="4">5.4.99.12</ecNumber>
    </recommendedName>
    <alternativeName>
        <fullName evidence="4">tRNA pseudouridine(38-40) synthase</fullName>
    </alternativeName>
    <alternativeName>
        <fullName evidence="4">tRNA pseudouridylate synthase I</fullName>
    </alternativeName>
    <alternativeName>
        <fullName evidence="4">tRNA-uridine isomerase I</fullName>
    </alternativeName>
</protein>
<dbReference type="NCBIfam" id="TIGR00071">
    <property type="entry name" value="hisT_truA"/>
    <property type="match status" value="1"/>
</dbReference>
<comment type="catalytic activity">
    <reaction evidence="4 7">
        <text>uridine(38/39/40) in tRNA = pseudouridine(38/39/40) in tRNA</text>
        <dbReference type="Rhea" id="RHEA:22376"/>
        <dbReference type="Rhea" id="RHEA-COMP:10085"/>
        <dbReference type="Rhea" id="RHEA-COMP:10087"/>
        <dbReference type="ChEBI" id="CHEBI:65314"/>
        <dbReference type="ChEBI" id="CHEBI:65315"/>
        <dbReference type="EC" id="5.4.99.12"/>
    </reaction>
</comment>
<comment type="similarity">
    <text evidence="1 4 7">Belongs to the tRNA pseudouridine synthase TruA family.</text>
</comment>
<keyword evidence="2 4" id="KW-0819">tRNA processing</keyword>
<evidence type="ECO:0000256" key="5">
    <source>
        <dbReference type="PIRSR" id="PIRSR001430-1"/>
    </source>
</evidence>
<evidence type="ECO:0000259" key="8">
    <source>
        <dbReference type="Pfam" id="PF01416"/>
    </source>
</evidence>
<evidence type="ECO:0000256" key="2">
    <source>
        <dbReference type="ARBA" id="ARBA00022694"/>
    </source>
</evidence>
<feature type="domain" description="Pseudouridine synthase I TruA alpha/beta" evidence="8">
    <location>
        <begin position="9"/>
        <end position="104"/>
    </location>
</feature>
<evidence type="ECO:0000256" key="3">
    <source>
        <dbReference type="ARBA" id="ARBA00023235"/>
    </source>
</evidence>
<dbReference type="CDD" id="cd02570">
    <property type="entry name" value="PseudoU_synth_EcTruA"/>
    <property type="match status" value="1"/>
</dbReference>
<sequence>MRHLLLTLRYRGTNYHGFQVQQNALSVAQVVQDAVEAVFGARLDVKGCSRTDAGVHANRFALALRTESGIPCDAVVRAMNVRLPEDIAVTGCREVPEEFHPRYSCTGKRYLYKIYNSPVRDPFLSGLALHWKYPLDENAMDAAARQFIGTHDFAAFCSAGGSVEDTVRTITAASVAREGALVTFSVTGSGFLYNMVRIMTGTLLEVSRGALAPSDIPRILAGRDRAAAGPTAPPHGLYLDAVFY</sequence>
<dbReference type="GO" id="GO:0160147">
    <property type="term" value="F:tRNA pseudouridine(38-40) synthase activity"/>
    <property type="evidence" value="ECO:0007669"/>
    <property type="project" value="UniProtKB-EC"/>
</dbReference>
<accession>A0A498D0V0</accession>
<dbReference type="PIRSF" id="PIRSF001430">
    <property type="entry name" value="tRNA_psdUrid_synth"/>
    <property type="match status" value="1"/>
</dbReference>
<dbReference type="RefSeq" id="WP_121586184.1">
    <property type="nucleotide sequence ID" value="NZ_RCHT01000003.1"/>
</dbReference>
<reference evidence="9 10" key="1">
    <citation type="submission" date="2018-10" db="EMBL/GenBank/DDBJ databases">
        <title>Anaerotruncus faecis sp. nov., isolated from human feces.</title>
        <authorList>
            <person name="Wang Y.-J."/>
        </authorList>
    </citation>
    <scope>NUCLEOTIDE SEQUENCE [LARGE SCALE GENOMIC DNA]</scope>
    <source>
        <strain evidence="9 10">22A2-44</strain>
    </source>
</reference>
<feature type="active site" description="Nucleophile" evidence="4 5">
    <location>
        <position position="52"/>
    </location>
</feature>
<comment type="caution">
    <text evidence="9">The sequence shown here is derived from an EMBL/GenBank/DDBJ whole genome shotgun (WGS) entry which is preliminary data.</text>
</comment>
<dbReference type="PANTHER" id="PTHR11142:SF0">
    <property type="entry name" value="TRNA PSEUDOURIDINE SYNTHASE-LIKE 1"/>
    <property type="match status" value="1"/>
</dbReference>
<dbReference type="InterPro" id="IPR020097">
    <property type="entry name" value="PsdUridine_synth_TruA_a/b_dom"/>
</dbReference>
<dbReference type="PANTHER" id="PTHR11142">
    <property type="entry name" value="PSEUDOURIDYLATE SYNTHASE"/>
    <property type="match status" value="1"/>
</dbReference>
<organism evidence="9 10">
    <name type="scientific">Anaerotruncus massiliensis</name>
    <name type="common">ex Liu et al. 2021</name>
    <dbReference type="NCBI Taxonomy" id="2321404"/>
    <lineage>
        <taxon>Bacteria</taxon>
        <taxon>Bacillati</taxon>
        <taxon>Bacillota</taxon>
        <taxon>Clostridia</taxon>
        <taxon>Eubacteriales</taxon>
        <taxon>Oscillospiraceae</taxon>
        <taxon>Anaerotruncus</taxon>
    </lineage>
</organism>
<keyword evidence="10" id="KW-1185">Reference proteome</keyword>
<proteinExistence type="inferred from homology"/>
<evidence type="ECO:0000256" key="4">
    <source>
        <dbReference type="HAMAP-Rule" id="MF_00171"/>
    </source>
</evidence>
<dbReference type="AlphaFoldDB" id="A0A498D0V0"/>
<evidence type="ECO:0000256" key="6">
    <source>
        <dbReference type="PIRSR" id="PIRSR001430-2"/>
    </source>
</evidence>
<dbReference type="InterPro" id="IPR020094">
    <property type="entry name" value="TruA/RsuA/RluB/E/F_N"/>
</dbReference>
<dbReference type="InterPro" id="IPR001406">
    <property type="entry name" value="PsdUridine_synth_TruA"/>
</dbReference>